<comment type="caution">
    <text evidence="1">The sequence shown here is derived from an EMBL/GenBank/DDBJ whole genome shotgun (WGS) entry which is preliminary data.</text>
</comment>
<gene>
    <name evidence="1" type="ORF">ENV02_03380</name>
</gene>
<organism evidence="1">
    <name type="scientific">Ignisphaera aggregans</name>
    <dbReference type="NCBI Taxonomy" id="334771"/>
    <lineage>
        <taxon>Archaea</taxon>
        <taxon>Thermoproteota</taxon>
        <taxon>Thermoprotei</taxon>
        <taxon>Desulfurococcales</taxon>
        <taxon>Desulfurococcaceae</taxon>
        <taxon>Ignisphaera</taxon>
    </lineage>
</organism>
<name>A0A7J3QG08_9CREN</name>
<dbReference type="EMBL" id="DTET01000169">
    <property type="protein sequence ID" value="HGV66842.1"/>
    <property type="molecule type" value="Genomic_DNA"/>
</dbReference>
<evidence type="ECO:0000313" key="1">
    <source>
        <dbReference type="EMBL" id="HGV66842.1"/>
    </source>
</evidence>
<protein>
    <submittedName>
        <fullName evidence="1">Uncharacterized protein</fullName>
    </submittedName>
</protein>
<reference evidence="1" key="1">
    <citation type="journal article" date="2020" name="mSystems">
        <title>Genome- and Community-Level Interaction Insights into Carbon Utilization and Element Cycling Functions of Hydrothermarchaeota in Hydrothermal Sediment.</title>
        <authorList>
            <person name="Zhou Z."/>
            <person name="Liu Y."/>
            <person name="Xu W."/>
            <person name="Pan J."/>
            <person name="Luo Z.H."/>
            <person name="Li M."/>
        </authorList>
    </citation>
    <scope>NUCLEOTIDE SEQUENCE [LARGE SCALE GENOMIC DNA]</scope>
    <source>
        <strain evidence="1">SpSt-721</strain>
    </source>
</reference>
<dbReference type="AlphaFoldDB" id="A0A7J3QG08"/>
<proteinExistence type="predicted"/>
<accession>A0A7J3QG08</accession>
<sequence length="64" mass="7517">MLIYVDEVKSIDIENRIARTSQDLELGFRKLVLAKDTIETFLKEFSERVGRGYLPLYKILQLNL</sequence>